<proteinExistence type="predicted"/>
<dbReference type="InterPro" id="IPR023302">
    <property type="entry name" value="Pept_S9A_N"/>
</dbReference>
<dbReference type="Gene3D" id="2.130.10.120">
    <property type="entry name" value="Prolyl oligopeptidase, N-terminal domain"/>
    <property type="match status" value="1"/>
</dbReference>
<evidence type="ECO:0000313" key="9">
    <source>
        <dbReference type="Proteomes" id="UP001597417"/>
    </source>
</evidence>
<dbReference type="InterPro" id="IPR029058">
    <property type="entry name" value="AB_hydrolase_fold"/>
</dbReference>
<dbReference type="PRINTS" id="PR00862">
    <property type="entry name" value="PROLIGOPTASE"/>
</dbReference>
<evidence type="ECO:0000259" key="6">
    <source>
        <dbReference type="Pfam" id="PF02897"/>
    </source>
</evidence>
<evidence type="ECO:0000259" key="7">
    <source>
        <dbReference type="Pfam" id="PF25547"/>
    </source>
</evidence>
<dbReference type="Pfam" id="PF00326">
    <property type="entry name" value="Peptidase_S9"/>
    <property type="match status" value="1"/>
</dbReference>
<evidence type="ECO:0000313" key="8">
    <source>
        <dbReference type="EMBL" id="MFD2420114.1"/>
    </source>
</evidence>
<protein>
    <submittedName>
        <fullName evidence="8">Prolyl oligopeptidase family serine peptidase</fullName>
    </submittedName>
</protein>
<dbReference type="PANTHER" id="PTHR42881">
    <property type="entry name" value="PROLYL ENDOPEPTIDASE"/>
    <property type="match status" value="1"/>
</dbReference>
<keyword evidence="3" id="KW-0720">Serine protease</keyword>
<organism evidence="8 9">
    <name type="scientific">Amycolatopsis pigmentata</name>
    <dbReference type="NCBI Taxonomy" id="450801"/>
    <lineage>
        <taxon>Bacteria</taxon>
        <taxon>Bacillati</taxon>
        <taxon>Actinomycetota</taxon>
        <taxon>Actinomycetes</taxon>
        <taxon>Pseudonocardiales</taxon>
        <taxon>Pseudonocardiaceae</taxon>
        <taxon>Amycolatopsis</taxon>
    </lineage>
</organism>
<sequence length="1819" mass="200545">MALIVNDDLRFLFLFVTGDEFPDANEDLLRALAHAWEQAGRRLRDEVAPDLRRAIAPIESTFQGLAAQAFVARMAPFVLGKDNYIDSSAAFFFEVAAILRQLALDVEYLKYVVILELSTLQNEFVWAFAAGAVLGPAVLSWLTGRVAMTRTALETLLEWFNLRLGTMGEKAAVGQELLLGMTLSISNQMLITVAAQEMQFAKGTRTEWSREYLSDAAMVGFVGGLLMPPAFELGRRVARVVRSVTELLDAVLRKAHGARDWHRAFAVGVAHVFRESVHEGTTATVANAILTQQLTVSWSDFTAGASSGVARVSGHLLGHTARKLGIAATAAAGSTVDTEPSLTEKPEPATKTGGTYPDEKPGTTMPGPQPYTGEAPGRDDLQDGADPDELPPPYHASTGEVRSVGNGEPDKPTTAPKSVVESVVPKTIPPEMAGGRPRPRLDIAGIASGFPKTLLDDPNRLKTAEDIVARTHHVDKLRQTGHYDHTLLAVAGTAEGSGTGKATQLSLRVAHEWETNLPPVAPGGAPTSEPGPRTESLWSKTESETAEDRYGLSSWAPQFHEVAGKTDAEQLFTALDYQAGHRPGRSAGSSAFSAQPPEEIEGGLAAVRDRIDKAGRGARAIVFVPPRTGGPGGVWHVVHEPGGVRLKRHDGSPADTLPDKTDPVLAVGLDGEDKVVIADTVDARWNTAGLDEARTNVMLSQLKPGERNRRLQLAATMSWAAADLSGLTDTRRFALIRATAGAMATTQARGHAGPDIEGARRFTEHLARQLRITWPEETDSGSWTVRRTAQHALGTPEARPEQLGEHTGIARDVMDTVFDRAETERLALRSAVFRTINDEVRTNGEEAATELAISMAGDLGLANPEFALRYLRDQADRADAAFKTPDALAAARPVVARANNLAQLELRGLERMVTILVATKLRDGEQAASAYSRWLARFLNTTPEHETPRGPLWTEERVLTAGTRAARTLDPVELPRIRRQVVTIVQRYAAGPELARTPGLRDAVNSLVAEALLGPGRFARKRAKATRLAAEISRDLGLGWTRENFARAVDIARRSPRPPQVLLDHARDWVRRRHDPKKFDDENITEQKLIAVVVVTAETAGITVDNLLPEENPTKEQRLTKAAAEAHIEAIAAALADGLDTTAEDPHLWLEDLTGEAAKNWVEARNAETTAALTETERFTRIRDGILEVYESEDQVPYAYRTGDYFYNFWQDSEHPRGLWRRATLEEYRKDQPGWEILFDLDEVATTENEDWFWQSAKLLGPDYRRALIQLSRGGADATVVREFDLKQGSFVDDGFVLPEAARHQVEWIDEDRIYVSTDFGAGSLFKSGLPRVIKEWRRGDPLSKAKTVYEGEPGDVMVFARHDAVPGYERDFIGRWIDAKRLVTFLRTPDRLVRINVPDDARTSVHRDWLLIQVRSPWTVAGREYRAGTLLVTNFDAYLADSRDLTVLFEPDAHTSLQSYDWTRDHLLLTTLSHVQTEMLVLTPERGWHREPLAGAPTKSIVQVLGTDPQHSNEYLLFVDGFIEPSKLLYGHVGSESATLKHEPAWFDAEGMVVDQYFAESLDGTKIPYFVVRHEAGDGPRPTLLTGYGSLERSRLPSYEAEVGRGWLARGGTYVLANIRGGGEYGPRWYTPTVKEGRHLVYEDFAAIAADLVKRGITTWDQLGIQGGSGGGLLMGVMVTRYPELFGAVVSHKPLLDMRRFHRLLAGATWKSEYGNPDDPAQWAFMQPYSPYENVYSGRWYPPALILTRGLDDRVHPGHGRKMLARMLEQGHDVFFYEIKGGHGDLSTDDAVLEYALTYEFLWSMLTAIDPTISPGRS</sequence>
<evidence type="ECO:0000256" key="3">
    <source>
        <dbReference type="ARBA" id="ARBA00022825"/>
    </source>
</evidence>
<keyword evidence="2" id="KW-0378">Hydrolase</keyword>
<dbReference type="Proteomes" id="UP001597417">
    <property type="component" value="Unassembled WGS sequence"/>
</dbReference>
<dbReference type="InterPro" id="IPR001375">
    <property type="entry name" value="Peptidase_S9_cat"/>
</dbReference>
<dbReference type="Pfam" id="PF25547">
    <property type="entry name" value="WXG100_2"/>
    <property type="match status" value="1"/>
</dbReference>
<evidence type="ECO:0000256" key="1">
    <source>
        <dbReference type="ARBA" id="ARBA00022670"/>
    </source>
</evidence>
<comment type="caution">
    <text evidence="8">The sequence shown here is derived from an EMBL/GenBank/DDBJ whole genome shotgun (WGS) entry which is preliminary data.</text>
</comment>
<feature type="domain" description="Peptidase S9A N-terminal" evidence="6">
    <location>
        <begin position="1140"/>
        <end position="1360"/>
    </location>
</feature>
<name>A0ABW5FYK9_9PSEU</name>
<dbReference type="SUPFAM" id="SSF50993">
    <property type="entry name" value="Peptidase/esterase 'gauge' domain"/>
    <property type="match status" value="1"/>
</dbReference>
<dbReference type="InterPro" id="IPR057746">
    <property type="entry name" value="CpnT-like_N"/>
</dbReference>
<dbReference type="EMBL" id="JBHUKR010000017">
    <property type="protein sequence ID" value="MFD2420114.1"/>
    <property type="molecule type" value="Genomic_DNA"/>
</dbReference>
<evidence type="ECO:0000259" key="5">
    <source>
        <dbReference type="Pfam" id="PF00326"/>
    </source>
</evidence>
<evidence type="ECO:0000256" key="4">
    <source>
        <dbReference type="SAM" id="MobiDB-lite"/>
    </source>
</evidence>
<evidence type="ECO:0000256" key="2">
    <source>
        <dbReference type="ARBA" id="ARBA00022801"/>
    </source>
</evidence>
<dbReference type="PANTHER" id="PTHR42881:SF13">
    <property type="entry name" value="PROLYL ENDOPEPTIDASE"/>
    <property type="match status" value="1"/>
</dbReference>
<feature type="domain" description="Outer membrane channel protein CpnT-like N-terminal" evidence="7">
    <location>
        <begin position="19"/>
        <end position="136"/>
    </location>
</feature>
<dbReference type="Gene3D" id="3.40.50.1820">
    <property type="entry name" value="alpha/beta hydrolase"/>
    <property type="match status" value="1"/>
</dbReference>
<reference evidence="9" key="1">
    <citation type="journal article" date="2019" name="Int. J. Syst. Evol. Microbiol.">
        <title>The Global Catalogue of Microorganisms (GCM) 10K type strain sequencing project: providing services to taxonomists for standard genome sequencing and annotation.</title>
        <authorList>
            <consortium name="The Broad Institute Genomics Platform"/>
            <consortium name="The Broad Institute Genome Sequencing Center for Infectious Disease"/>
            <person name="Wu L."/>
            <person name="Ma J."/>
        </authorList>
    </citation>
    <scope>NUCLEOTIDE SEQUENCE [LARGE SCALE GENOMIC DNA]</scope>
    <source>
        <strain evidence="9">CGMCC 4.7645</strain>
    </source>
</reference>
<dbReference type="InterPro" id="IPR051167">
    <property type="entry name" value="Prolyl_oligopep/macrocyclase"/>
</dbReference>
<feature type="region of interest" description="Disordered" evidence="4">
    <location>
        <begin position="516"/>
        <end position="545"/>
    </location>
</feature>
<dbReference type="Pfam" id="PF02897">
    <property type="entry name" value="Peptidase_S9_N"/>
    <property type="match status" value="1"/>
</dbReference>
<dbReference type="RefSeq" id="WP_378268145.1">
    <property type="nucleotide sequence ID" value="NZ_JBHUKR010000017.1"/>
</dbReference>
<dbReference type="SUPFAM" id="SSF53474">
    <property type="entry name" value="alpha/beta-Hydrolases"/>
    <property type="match status" value="1"/>
</dbReference>
<feature type="region of interest" description="Disordered" evidence="4">
    <location>
        <begin position="331"/>
        <end position="442"/>
    </location>
</feature>
<gene>
    <name evidence="8" type="ORF">ACFSXZ_27670</name>
</gene>
<keyword evidence="9" id="KW-1185">Reference proteome</keyword>
<accession>A0ABW5FYK9</accession>
<feature type="domain" description="Peptidase S9 prolyl oligopeptidase catalytic" evidence="5">
    <location>
        <begin position="1609"/>
        <end position="1807"/>
    </location>
</feature>
<dbReference type="InterPro" id="IPR002470">
    <property type="entry name" value="Peptidase_S9A"/>
</dbReference>
<keyword evidence="1" id="KW-0645">Protease</keyword>